<keyword evidence="3" id="KW-1185">Reference proteome</keyword>
<dbReference type="GO" id="GO:0016787">
    <property type="term" value="F:hydrolase activity"/>
    <property type="evidence" value="ECO:0007669"/>
    <property type="project" value="UniProtKB-KW"/>
</dbReference>
<evidence type="ECO:0000256" key="1">
    <source>
        <dbReference type="SAM" id="MobiDB-lite"/>
    </source>
</evidence>
<evidence type="ECO:0000313" key="2">
    <source>
        <dbReference type="EMBL" id="GLJ66118.1"/>
    </source>
</evidence>
<evidence type="ECO:0000313" key="3">
    <source>
        <dbReference type="Proteomes" id="UP001142292"/>
    </source>
</evidence>
<name>A0ABQ5SPN8_9ACTN</name>
<sequence>MTSPAQDSAVRLGAGRYDDAIEAPDGVETSVHELVTADEAKVTGVLRTPAGAQTVVTIMHPRQDVTHHPLVPHLLGSGYAVWTQGSRSPNNDLNLIHEQAILDFAAGHAFLRSRGFGVVSLGHSGGGTLAAFYCQQAGLDPEKRLDAAPSGRPVALRSADMPLPDGVVFLAPHPGQGALLQRVIDPSVVDEDDPMSVDPELDPFDPRNGFRPAPEPTWYAAEFVGRYREAQRRRVSRIDAVARRHVEQSRAANQEFHDSGDPSARRRALAPRLITVHRTDADLRNVDLTLDANERPYGSLFGRRPDLTNYGLVGFGRLSTAEAWLSTWSANTTNADFVRCAPGVTVPTLLLEFTGDQASFPTDIAAMSDALAADDLTVDAVQGTHFGGPIRSGAPTGTSLAAARIEDWLRQRF</sequence>
<dbReference type="RefSeq" id="WP_189117101.1">
    <property type="nucleotide sequence ID" value="NZ_BMRK01000002.1"/>
</dbReference>
<gene>
    <name evidence="2" type="ORF">GCM10017579_01540</name>
</gene>
<dbReference type="EMBL" id="BSEL01000001">
    <property type="protein sequence ID" value="GLJ66118.1"/>
    <property type="molecule type" value="Genomic_DNA"/>
</dbReference>
<organism evidence="2 3">
    <name type="scientific">Nocardioides luteus</name>
    <dbReference type="NCBI Taxonomy" id="1844"/>
    <lineage>
        <taxon>Bacteria</taxon>
        <taxon>Bacillati</taxon>
        <taxon>Actinomycetota</taxon>
        <taxon>Actinomycetes</taxon>
        <taxon>Propionibacteriales</taxon>
        <taxon>Nocardioidaceae</taxon>
        <taxon>Nocardioides</taxon>
    </lineage>
</organism>
<dbReference type="SUPFAM" id="SSF53474">
    <property type="entry name" value="alpha/beta-Hydrolases"/>
    <property type="match status" value="1"/>
</dbReference>
<reference evidence="2" key="2">
    <citation type="submission" date="2023-01" db="EMBL/GenBank/DDBJ databases">
        <authorList>
            <person name="Sun Q."/>
            <person name="Evtushenko L."/>
        </authorList>
    </citation>
    <scope>NUCLEOTIDE SEQUENCE</scope>
    <source>
        <strain evidence="2">VKM Ac-1246</strain>
    </source>
</reference>
<dbReference type="Gene3D" id="3.40.50.1820">
    <property type="entry name" value="alpha/beta hydrolase"/>
    <property type="match status" value="1"/>
</dbReference>
<dbReference type="InterPro" id="IPR029058">
    <property type="entry name" value="AB_hydrolase_fold"/>
</dbReference>
<dbReference type="Proteomes" id="UP001142292">
    <property type="component" value="Unassembled WGS sequence"/>
</dbReference>
<proteinExistence type="predicted"/>
<feature type="compositionally biased region" description="Acidic residues" evidence="1">
    <location>
        <begin position="191"/>
        <end position="203"/>
    </location>
</feature>
<accession>A0ABQ5SPN8</accession>
<feature type="region of interest" description="Disordered" evidence="1">
    <location>
        <begin position="191"/>
        <end position="212"/>
    </location>
</feature>
<comment type="caution">
    <text evidence="2">The sequence shown here is derived from an EMBL/GenBank/DDBJ whole genome shotgun (WGS) entry which is preliminary data.</text>
</comment>
<protein>
    <submittedName>
        <fullName evidence="2">Alpha/beta hydrolase</fullName>
    </submittedName>
</protein>
<keyword evidence="2" id="KW-0378">Hydrolase</keyword>
<reference evidence="2" key="1">
    <citation type="journal article" date="2014" name="Int. J. Syst. Evol. Microbiol.">
        <title>Complete genome of a new Firmicutes species belonging to the dominant human colonic microbiota ('Ruminococcus bicirculans') reveals two chromosomes and a selective capacity to utilize plant glucans.</title>
        <authorList>
            <consortium name="NISC Comparative Sequencing Program"/>
            <person name="Wegmann U."/>
            <person name="Louis P."/>
            <person name="Goesmann A."/>
            <person name="Henrissat B."/>
            <person name="Duncan S.H."/>
            <person name="Flint H.J."/>
        </authorList>
    </citation>
    <scope>NUCLEOTIDE SEQUENCE</scope>
    <source>
        <strain evidence="2">VKM Ac-1246</strain>
    </source>
</reference>